<dbReference type="RefSeq" id="WP_121893160.1">
    <property type="nucleotide sequence ID" value="NZ_PENI01000025.1"/>
</dbReference>
<comment type="caution">
    <text evidence="1">The sequence shown here is derived from an EMBL/GenBank/DDBJ whole genome shotgun (WGS) entry which is preliminary data.</text>
</comment>
<dbReference type="InterPro" id="IPR054284">
    <property type="entry name" value="DUF7019"/>
</dbReference>
<gene>
    <name evidence="1" type="ORF">CTZ28_31515</name>
</gene>
<evidence type="ECO:0000313" key="2">
    <source>
        <dbReference type="Proteomes" id="UP000270471"/>
    </source>
</evidence>
<name>A0A3M0IJI1_9ACTN</name>
<accession>A0A3M0IJI1</accession>
<organism evidence="1 2">
    <name type="scientific">Streptomyces shenzhenensis</name>
    <dbReference type="NCBI Taxonomy" id="943815"/>
    <lineage>
        <taxon>Bacteria</taxon>
        <taxon>Bacillati</taxon>
        <taxon>Actinomycetota</taxon>
        <taxon>Actinomycetes</taxon>
        <taxon>Kitasatosporales</taxon>
        <taxon>Streptomycetaceae</taxon>
        <taxon>Streptomyces</taxon>
    </lineage>
</organism>
<dbReference type="Proteomes" id="UP000270471">
    <property type="component" value="Unassembled WGS sequence"/>
</dbReference>
<dbReference type="NCBIfam" id="NF040893">
    <property type="entry name" value="SAVMC3_10250"/>
    <property type="match status" value="1"/>
</dbReference>
<sequence>MAFRYYLYVSDTKVDMLLSQIDPKWARKHVTEVSLGLKMVGARHSVESTSPDRFARLERVLHHLADHGDLGDVDEPGQYVHGVLPMQWGPVADEDTVYFGGHTDRTIVGLGGSTGHVLSTPPAEATAGPRLSGSLLPTLLHQLAALTAEDAAGPDALGTVVRANSQLRGPAQLVEFVAKRMLHGPCPYPELYPEREMSVLLGSPLYVALAE</sequence>
<dbReference type="OrthoDB" id="3397153at2"/>
<dbReference type="AlphaFoldDB" id="A0A3M0IJI1"/>
<evidence type="ECO:0000313" key="1">
    <source>
        <dbReference type="EMBL" id="RMB82106.1"/>
    </source>
</evidence>
<keyword evidence="2" id="KW-1185">Reference proteome</keyword>
<dbReference type="Pfam" id="PF22880">
    <property type="entry name" value="DUF7019"/>
    <property type="match status" value="1"/>
</dbReference>
<dbReference type="EMBL" id="PENI01000025">
    <property type="protein sequence ID" value="RMB82106.1"/>
    <property type="molecule type" value="Genomic_DNA"/>
</dbReference>
<proteinExistence type="predicted"/>
<reference evidence="1 2" key="1">
    <citation type="submission" date="2017-11" db="EMBL/GenBank/DDBJ databases">
        <title>Draft genome of actinobacteria isolated from guarana (Paullinia cupana (Mart.) Ducke.</title>
        <authorList>
            <person name="Siqueira K.A."/>
            <person name="Liotti R.G."/>
            <person name="Mendes T.A.O."/>
            <person name="Soares M.A."/>
        </authorList>
    </citation>
    <scope>NUCLEOTIDE SEQUENCE [LARGE SCALE GENOMIC DNA]</scope>
    <source>
        <strain evidence="1 2">193</strain>
    </source>
</reference>
<protein>
    <submittedName>
        <fullName evidence="1">Uncharacterized protein</fullName>
    </submittedName>
</protein>